<evidence type="ECO:0000256" key="3">
    <source>
        <dbReference type="ARBA" id="ARBA00022448"/>
    </source>
</evidence>
<dbReference type="InterPro" id="IPR013525">
    <property type="entry name" value="ABC2_TM"/>
</dbReference>
<comment type="subcellular location">
    <subcellularLocation>
        <location evidence="1 9">Cell inner membrane</location>
        <topology evidence="1 9">Multi-pass membrane protein</topology>
    </subcellularLocation>
</comment>
<dbReference type="EMBL" id="JAAOMA010000001">
    <property type="protein sequence ID" value="NHR03719.1"/>
    <property type="molecule type" value="Genomic_DNA"/>
</dbReference>
<dbReference type="Pfam" id="PF01061">
    <property type="entry name" value="ABC2_membrane"/>
    <property type="match status" value="1"/>
</dbReference>
<feature type="transmembrane region" description="Helical" evidence="9">
    <location>
        <begin position="59"/>
        <end position="76"/>
    </location>
</feature>
<keyword evidence="8 9" id="KW-0472">Membrane</keyword>
<comment type="caution">
    <text evidence="11">The sequence shown here is derived from an EMBL/GenBank/DDBJ whole genome shotgun (WGS) entry which is preliminary data.</text>
</comment>
<protein>
    <recommendedName>
        <fullName evidence="9">Transport permease protein</fullName>
    </recommendedName>
</protein>
<keyword evidence="12" id="KW-1185">Reference proteome</keyword>
<proteinExistence type="inferred from homology"/>
<dbReference type="InterPro" id="IPR000412">
    <property type="entry name" value="ABC_2_transport"/>
</dbReference>
<gene>
    <name evidence="11" type="ORF">HA052_00790</name>
</gene>
<dbReference type="RefSeq" id="WP_166450419.1">
    <property type="nucleotide sequence ID" value="NZ_JAAOMA010000001.1"/>
</dbReference>
<evidence type="ECO:0000256" key="1">
    <source>
        <dbReference type="ARBA" id="ARBA00004429"/>
    </source>
</evidence>
<feature type="transmembrane region" description="Helical" evidence="9">
    <location>
        <begin position="31"/>
        <end position="53"/>
    </location>
</feature>
<evidence type="ECO:0000256" key="6">
    <source>
        <dbReference type="ARBA" id="ARBA00022692"/>
    </source>
</evidence>
<dbReference type="InterPro" id="IPR047817">
    <property type="entry name" value="ABC2_TM_bact-type"/>
</dbReference>
<keyword evidence="7 9" id="KW-1133">Transmembrane helix</keyword>
<name>A0ABX0L2L7_9NEIS</name>
<evidence type="ECO:0000259" key="10">
    <source>
        <dbReference type="PROSITE" id="PS51012"/>
    </source>
</evidence>
<evidence type="ECO:0000313" key="12">
    <source>
        <dbReference type="Proteomes" id="UP001515641"/>
    </source>
</evidence>
<feature type="transmembrane region" description="Helical" evidence="9">
    <location>
        <begin position="229"/>
        <end position="247"/>
    </location>
</feature>
<comment type="similarity">
    <text evidence="2 9">Belongs to the ABC-2 integral membrane protein family.</text>
</comment>
<keyword evidence="6 9" id="KW-0812">Transmembrane</keyword>
<dbReference type="PANTHER" id="PTHR30413">
    <property type="entry name" value="INNER MEMBRANE TRANSPORT PERMEASE"/>
    <property type="match status" value="1"/>
</dbReference>
<feature type="transmembrane region" description="Helical" evidence="9">
    <location>
        <begin position="110"/>
        <end position="131"/>
    </location>
</feature>
<dbReference type="PRINTS" id="PR00164">
    <property type="entry name" value="ABC2TRNSPORT"/>
</dbReference>
<evidence type="ECO:0000313" key="11">
    <source>
        <dbReference type="EMBL" id="NHR03719.1"/>
    </source>
</evidence>
<keyword evidence="4 9" id="KW-1003">Cell membrane</keyword>
<feature type="transmembrane region" description="Helical" evidence="9">
    <location>
        <begin position="143"/>
        <end position="164"/>
    </location>
</feature>
<sequence>MRSGFDIMRAAVHALLLRELKTRFGEYRLGYLWAPLEPAAHMAILLLVLGFIVQRAMPGMSFPVFLANGIVPYMLFRNISLRSLNAIEANRGLFNYRPVRPLDAVLARTLLESLTYALVYAILMSCLWLAGETIQLNKLSLLIVAWLLLCLLSLAWGLICMVLGHAFKAVDKLLPILMKLLYFLSGILFPLSLIPAEYRWLVEWNPLLHAFELMRHAVMPAYPINDDSLAYLSAWTLALLFSALSLYKGREPAMLRS</sequence>
<evidence type="ECO:0000256" key="7">
    <source>
        <dbReference type="ARBA" id="ARBA00022989"/>
    </source>
</evidence>
<organism evidence="11 12">
    <name type="scientific">Chromobacterium fluminis</name>
    <dbReference type="NCBI Taxonomy" id="3044269"/>
    <lineage>
        <taxon>Bacteria</taxon>
        <taxon>Pseudomonadati</taxon>
        <taxon>Pseudomonadota</taxon>
        <taxon>Betaproteobacteria</taxon>
        <taxon>Neisseriales</taxon>
        <taxon>Chromobacteriaceae</taxon>
        <taxon>Chromobacterium</taxon>
    </lineage>
</organism>
<accession>A0ABX0L2L7</accession>
<evidence type="ECO:0000256" key="2">
    <source>
        <dbReference type="ARBA" id="ARBA00007783"/>
    </source>
</evidence>
<feature type="transmembrane region" description="Helical" evidence="9">
    <location>
        <begin position="176"/>
        <end position="196"/>
    </location>
</feature>
<evidence type="ECO:0000256" key="5">
    <source>
        <dbReference type="ARBA" id="ARBA00022519"/>
    </source>
</evidence>
<dbReference type="PANTHER" id="PTHR30413:SF8">
    <property type="entry name" value="TRANSPORT PERMEASE PROTEIN"/>
    <property type="match status" value="1"/>
</dbReference>
<evidence type="ECO:0000256" key="8">
    <source>
        <dbReference type="ARBA" id="ARBA00023136"/>
    </source>
</evidence>
<dbReference type="PROSITE" id="PS51012">
    <property type="entry name" value="ABC_TM2"/>
    <property type="match status" value="1"/>
</dbReference>
<evidence type="ECO:0000256" key="4">
    <source>
        <dbReference type="ARBA" id="ARBA00022475"/>
    </source>
</evidence>
<dbReference type="Proteomes" id="UP001515641">
    <property type="component" value="Unassembled WGS sequence"/>
</dbReference>
<feature type="domain" description="ABC transmembrane type-2" evidence="10">
    <location>
        <begin position="29"/>
        <end position="250"/>
    </location>
</feature>
<evidence type="ECO:0000256" key="9">
    <source>
        <dbReference type="RuleBase" id="RU361157"/>
    </source>
</evidence>
<dbReference type="PIRSF" id="PIRSF006648">
    <property type="entry name" value="DrrB"/>
    <property type="match status" value="1"/>
</dbReference>
<keyword evidence="5" id="KW-0997">Cell inner membrane</keyword>
<reference evidence="11 12" key="1">
    <citation type="submission" date="2020-03" db="EMBL/GenBank/DDBJ databases">
        <title>Draft genome sequence of environmentally isolated cultures.</title>
        <authorList>
            <person name="Wilson H.S."/>
            <person name="De Leon M.E."/>
        </authorList>
    </citation>
    <scope>NUCLEOTIDE SEQUENCE [LARGE SCALE GENOMIC DNA]</scope>
    <source>
        <strain evidence="11 12">HSC-31F16</strain>
    </source>
</reference>
<keyword evidence="3 9" id="KW-0813">Transport</keyword>